<gene>
    <name evidence="1" type="ORF">F8154_09750</name>
</gene>
<dbReference type="SUPFAM" id="SSF55486">
    <property type="entry name" value="Metalloproteases ('zincins'), catalytic domain"/>
    <property type="match status" value="1"/>
</dbReference>
<evidence type="ECO:0000313" key="1">
    <source>
        <dbReference type="EMBL" id="KAB3534109.1"/>
    </source>
</evidence>
<dbReference type="EMBL" id="WBZC01000032">
    <property type="protein sequence ID" value="KAB3534109.1"/>
    <property type="molecule type" value="Genomic_DNA"/>
</dbReference>
<dbReference type="AlphaFoldDB" id="A0A6I0F8A0"/>
<name>A0A6I0F8A0_9FIRM</name>
<dbReference type="Gene3D" id="1.10.1370.30">
    <property type="match status" value="1"/>
</dbReference>
<reference evidence="1 2" key="1">
    <citation type="submission" date="2019-10" db="EMBL/GenBank/DDBJ databases">
        <title>Alkaliphilus serpentinus sp. nov. and Alkaliphilus pronyensis sp. nov., two novel anaerobic alkaliphilic species isolated from the serpentinized-hosted hydrothermal field of the Prony Bay (New Caledonia).</title>
        <authorList>
            <person name="Postec A."/>
        </authorList>
    </citation>
    <scope>NUCLEOTIDE SEQUENCE [LARGE SCALE GENOMIC DNA]</scope>
    <source>
        <strain evidence="1 2">LacV</strain>
    </source>
</reference>
<dbReference type="Proteomes" id="UP000432715">
    <property type="component" value="Unassembled WGS sequence"/>
</dbReference>
<comment type="caution">
    <text evidence="1">The sequence shown here is derived from an EMBL/GenBank/DDBJ whole genome shotgun (WGS) entry which is preliminary data.</text>
</comment>
<accession>A0A6I0F8A0</accession>
<proteinExistence type="predicted"/>
<organism evidence="1 2">
    <name type="scientific">Alkaliphilus pronyensis</name>
    <dbReference type="NCBI Taxonomy" id="1482732"/>
    <lineage>
        <taxon>Bacteria</taxon>
        <taxon>Bacillati</taxon>
        <taxon>Bacillota</taxon>
        <taxon>Clostridia</taxon>
        <taxon>Peptostreptococcales</taxon>
        <taxon>Natronincolaceae</taxon>
        <taxon>Alkaliphilus</taxon>
    </lineage>
</organism>
<dbReference type="RefSeq" id="WP_151861432.1">
    <property type="nucleotide sequence ID" value="NZ_WBZC01000032.1"/>
</dbReference>
<evidence type="ECO:0000313" key="2">
    <source>
        <dbReference type="Proteomes" id="UP000432715"/>
    </source>
</evidence>
<sequence length="505" mass="59659">MGKIEGVHEIGREIHKLKVNLGQLKWTLYTTGYDFGVEEAYSKLVQVLKNKAYYEKILKLKEKELSFVESRNVEILYNMLKPYHLSEDLVKLDMEIKQKVNELSKILNTFRNTYDGKTISSVELNQIISTDNNRENRKKAFFARSQINKPMVDAGFIDLIRLRKEYARLYGAKNFIAYRLQEDELNINTFDDWIMQLNEILPKMNEVRGKYAKEMLKDERIMPWDEQFIDSTIAPALNHTVDMSHYYCNIKDLFDMFGIDISQFNITYDIFPRANKSQWGYNFPIETAKDSRILANVKNKYYEYGVLLHETGHGIHSFLLDSEEIILNEGVSGIISEGIANLFQSFLYKPAFYSKFFTDVDKVEKEFLSLRDFRRLNSLRAINRIFFDHNLYKNNITCLDDIYDVYWKTLKEVLNEEPFGDEPPWAYMIHFTTHPIYLHNYFMGDVTCEMLLKVFKEKSNADVMEKPKDFGEFLIKEVIKPSGLYKYNDLFKRISGKDFSLKYMV</sequence>
<keyword evidence="2" id="KW-1185">Reference proteome</keyword>
<protein>
    <submittedName>
        <fullName evidence="1">Peptidase M3A and M3B thimet/oligopeptidase F</fullName>
    </submittedName>
</protein>
<dbReference type="OrthoDB" id="9762795at2"/>